<protein>
    <submittedName>
        <fullName evidence="1">Uncharacterized protein</fullName>
    </submittedName>
</protein>
<proteinExistence type="predicted"/>
<dbReference type="AlphaFoldDB" id="A0A6M1RBC6"/>
<reference evidence="1 2" key="1">
    <citation type="submission" date="2020-02" db="EMBL/GenBank/DDBJ databases">
        <title>The draft genome of Grimontia sedimenta sp. nov., isolated from benthic sediments near coral reefs south of Kuwait.</title>
        <authorList>
            <person name="Mahmoud H.M."/>
            <person name="Jose L."/>
            <person name="Eapen S."/>
        </authorList>
    </citation>
    <scope>NUCLEOTIDE SEQUENCE [LARGE SCALE GENOMIC DNA]</scope>
    <source>
        <strain evidence="1 2">S25</strain>
    </source>
</reference>
<comment type="caution">
    <text evidence="1">The sequence shown here is derived from an EMBL/GenBank/DDBJ whole genome shotgun (WGS) entry which is preliminary data.</text>
</comment>
<organism evidence="1 2">
    <name type="scientific">Grimontia sedimenti</name>
    <dbReference type="NCBI Taxonomy" id="2711294"/>
    <lineage>
        <taxon>Bacteria</taxon>
        <taxon>Pseudomonadati</taxon>
        <taxon>Pseudomonadota</taxon>
        <taxon>Gammaproteobacteria</taxon>
        <taxon>Vibrionales</taxon>
        <taxon>Vibrionaceae</taxon>
        <taxon>Grimontia</taxon>
    </lineage>
</organism>
<gene>
    <name evidence="1" type="ORF">G5S52_07050</name>
</gene>
<evidence type="ECO:0000313" key="2">
    <source>
        <dbReference type="Proteomes" id="UP000473008"/>
    </source>
</evidence>
<name>A0A6M1RBC6_9GAMM</name>
<dbReference type="Proteomes" id="UP000473008">
    <property type="component" value="Unassembled WGS sequence"/>
</dbReference>
<evidence type="ECO:0000313" key="1">
    <source>
        <dbReference type="EMBL" id="NGN97430.1"/>
    </source>
</evidence>
<keyword evidence="2" id="KW-1185">Reference proteome</keyword>
<dbReference type="RefSeq" id="WP_205743799.1">
    <property type="nucleotide sequence ID" value="NZ_JAALDL010000003.1"/>
</dbReference>
<sequence length="123" mass="13856">MQADQMRKGMIISKTCAVIAKGKSPQTTQPGYSLQSMRHGEPVNEDAIRAKAKQLGLDQQEQDLFVVIKRNLVHSKKVKDGQIAAFAKHVVQYCDSEADIYNALKGIEQQMAVMDHFIRYIHV</sequence>
<dbReference type="EMBL" id="JAALDL010000003">
    <property type="protein sequence ID" value="NGN97430.1"/>
    <property type="molecule type" value="Genomic_DNA"/>
</dbReference>
<accession>A0A6M1RBC6</accession>